<feature type="domain" description="DNA2/NAM7 helicase helicase" evidence="1">
    <location>
        <begin position="75"/>
        <end position="290"/>
    </location>
</feature>
<dbReference type="InterPro" id="IPR045055">
    <property type="entry name" value="DNA2/NAM7-like"/>
</dbReference>
<dbReference type="CDD" id="cd18808">
    <property type="entry name" value="SF1_C_Upf1"/>
    <property type="match status" value="1"/>
</dbReference>
<proteinExistence type="predicted"/>
<evidence type="ECO:0000259" key="2">
    <source>
        <dbReference type="Pfam" id="PF13087"/>
    </source>
</evidence>
<evidence type="ECO:0000313" key="4">
    <source>
        <dbReference type="Proteomes" id="UP000092462"/>
    </source>
</evidence>
<keyword evidence="4" id="KW-1185">Reference proteome</keyword>
<feature type="domain" description="DNA2/NAM7 helicase-like C-terminal" evidence="2">
    <location>
        <begin position="311"/>
        <end position="499"/>
    </location>
</feature>
<reference evidence="3" key="1">
    <citation type="submission" date="2022-08" db="UniProtKB">
        <authorList>
            <consortium name="EnsemblMetazoa"/>
        </authorList>
    </citation>
    <scope>IDENTIFICATION</scope>
    <source>
        <strain evidence="3">Israel</strain>
    </source>
</reference>
<dbReference type="SUPFAM" id="SSF52540">
    <property type="entry name" value="P-loop containing nucleoside triphosphate hydrolases"/>
    <property type="match status" value="1"/>
</dbReference>
<dbReference type="GO" id="GO:0031048">
    <property type="term" value="P:regulatory ncRNA-mediated heterochromatin formation"/>
    <property type="evidence" value="ECO:0007669"/>
    <property type="project" value="TreeGrafter"/>
</dbReference>
<dbReference type="InterPro" id="IPR041677">
    <property type="entry name" value="DNA2/NAM7_AAA_11"/>
</dbReference>
<protein>
    <recommendedName>
        <fullName evidence="5">DNA2/NAM7 helicase-like C-terminal domain-containing protein</fullName>
    </recommendedName>
</protein>
<dbReference type="InterPro" id="IPR027417">
    <property type="entry name" value="P-loop_NTPase"/>
</dbReference>
<dbReference type="Pfam" id="PF13087">
    <property type="entry name" value="AAA_12"/>
    <property type="match status" value="1"/>
</dbReference>
<evidence type="ECO:0000259" key="1">
    <source>
        <dbReference type="Pfam" id="PF13086"/>
    </source>
</evidence>
<dbReference type="InterPro" id="IPR047187">
    <property type="entry name" value="SF1_C_Upf1"/>
</dbReference>
<dbReference type="VEuPathDB" id="VectorBase:PPAPM1_011135"/>
<dbReference type="EMBL" id="AJVK01031081">
    <property type="status" value="NOT_ANNOTATED_CDS"/>
    <property type="molecule type" value="Genomic_DNA"/>
</dbReference>
<accession>A0A1B0GNW6</accession>
<dbReference type="VEuPathDB" id="VectorBase:PPAI005607"/>
<dbReference type="Gene3D" id="3.40.50.300">
    <property type="entry name" value="P-loop containing nucleotide triphosphate hydrolases"/>
    <property type="match status" value="2"/>
</dbReference>
<sequence>MENIKECILDRDLFLITLPYSYKSKILTLNCLKTMSTASLPMKKYLVSYESSAILPHIPDYDSLKKDSQIKKMGLNQKQIEAIEMALTREVSLIDGPPGSGKTRITLNIIKDILENSSSKILIVAFKNFVLDAIFLKCSEFTDKIARIGWHFRDAEVEKYTLEHEVLDPRFRRHRQRVHNQYIAAMDKFMSTMKSLEGREPISSLEQDLRKMREGKIRKQMNKLLDMYYGCSDARIIGITISGIAKYHRLLEILRPSVVIFYDGQNITDPHIVTSLTEHTKQMIFIGNHKRSDQLKHLYFPIYGPENLFSERLLENNLNTVRLNVQYRMHSEIADLVRGTIYDDLKDGDNVQNYEPIKGIPKNLFCVTLKNSSSLDHLIKEYPVEKYPELTEEVFHQTLFSLCLANYLRQQGYQAHEIVILALYFRDEQTVINSMKKHFPLLKDVKARSVESFQGQECRVGIVSLAKVDKEMKYDFPASEYRLCILMTRAQEGLYIVGDLEPFIEKNETWGKVKEKLEAKESIGPGLPVKCEKHGCEILVHSAEDFIKISKNGCPTGALNKEDPCYKMI</sequence>
<organism evidence="3 4">
    <name type="scientific">Phlebotomus papatasi</name>
    <name type="common">Sandfly</name>
    <dbReference type="NCBI Taxonomy" id="29031"/>
    <lineage>
        <taxon>Eukaryota</taxon>
        <taxon>Metazoa</taxon>
        <taxon>Ecdysozoa</taxon>
        <taxon>Arthropoda</taxon>
        <taxon>Hexapoda</taxon>
        <taxon>Insecta</taxon>
        <taxon>Pterygota</taxon>
        <taxon>Neoptera</taxon>
        <taxon>Endopterygota</taxon>
        <taxon>Diptera</taxon>
        <taxon>Nematocera</taxon>
        <taxon>Psychodoidea</taxon>
        <taxon>Psychodidae</taxon>
        <taxon>Phlebotomus</taxon>
        <taxon>Phlebotomus</taxon>
    </lineage>
</organism>
<evidence type="ECO:0008006" key="5">
    <source>
        <dbReference type="Google" id="ProtNLM"/>
    </source>
</evidence>
<evidence type="ECO:0000313" key="3">
    <source>
        <dbReference type="EnsemblMetazoa" id="PPAI005607-PA"/>
    </source>
</evidence>
<dbReference type="EnsemblMetazoa" id="PPAI005607-RA">
    <property type="protein sequence ID" value="PPAI005607-PA"/>
    <property type="gene ID" value="PPAI005607"/>
</dbReference>
<dbReference type="Proteomes" id="UP000092462">
    <property type="component" value="Unassembled WGS sequence"/>
</dbReference>
<dbReference type="PANTHER" id="PTHR10887">
    <property type="entry name" value="DNA2/NAM7 HELICASE FAMILY"/>
    <property type="match status" value="1"/>
</dbReference>
<dbReference type="AlphaFoldDB" id="A0A1B0GNW6"/>
<dbReference type="PANTHER" id="PTHR10887:SF341">
    <property type="entry name" value="NFX1-TYPE ZINC FINGER-CONTAINING PROTEIN 1"/>
    <property type="match status" value="1"/>
</dbReference>
<name>A0A1B0GNW6_PHLPP</name>
<dbReference type="GO" id="GO:0031380">
    <property type="term" value="C:nuclear RNA-directed RNA polymerase complex"/>
    <property type="evidence" value="ECO:0007669"/>
    <property type="project" value="TreeGrafter"/>
</dbReference>
<dbReference type="InterPro" id="IPR041679">
    <property type="entry name" value="DNA2/NAM7-like_C"/>
</dbReference>
<dbReference type="Pfam" id="PF13086">
    <property type="entry name" value="AAA_11"/>
    <property type="match status" value="1"/>
</dbReference>
<dbReference type="GO" id="GO:0004386">
    <property type="term" value="F:helicase activity"/>
    <property type="evidence" value="ECO:0007669"/>
    <property type="project" value="InterPro"/>
</dbReference>